<dbReference type="InterPro" id="IPR012677">
    <property type="entry name" value="Nucleotide-bd_a/b_plait_sf"/>
</dbReference>
<dbReference type="InterPro" id="IPR035979">
    <property type="entry name" value="RBD_domain_sf"/>
</dbReference>
<comment type="caution">
    <text evidence="4">The sequence shown here is derived from an EMBL/GenBank/DDBJ whole genome shotgun (WGS) entry which is preliminary data.</text>
</comment>
<keyword evidence="5" id="KW-1185">Reference proteome</keyword>
<evidence type="ECO:0000313" key="5">
    <source>
        <dbReference type="Proteomes" id="UP000887116"/>
    </source>
</evidence>
<dbReference type="Pfam" id="PF00076">
    <property type="entry name" value="RRM_1"/>
    <property type="match status" value="1"/>
</dbReference>
<reference evidence="4" key="1">
    <citation type="submission" date="2020-07" db="EMBL/GenBank/DDBJ databases">
        <title>Multicomponent nature underlies the extraordinary mechanical properties of spider dragline silk.</title>
        <authorList>
            <person name="Kono N."/>
            <person name="Nakamura H."/>
            <person name="Mori M."/>
            <person name="Yoshida Y."/>
            <person name="Ohtoshi R."/>
            <person name="Malay A.D."/>
            <person name="Moran D.A.P."/>
            <person name="Tomita M."/>
            <person name="Numata K."/>
            <person name="Arakawa K."/>
        </authorList>
    </citation>
    <scope>NUCLEOTIDE SEQUENCE</scope>
</reference>
<dbReference type="Gene3D" id="3.30.70.330">
    <property type="match status" value="1"/>
</dbReference>
<dbReference type="SUPFAM" id="SSF54928">
    <property type="entry name" value="RNA-binding domain, RBD"/>
    <property type="match status" value="1"/>
</dbReference>
<dbReference type="InterPro" id="IPR050907">
    <property type="entry name" value="SRSF"/>
</dbReference>
<dbReference type="GO" id="GO:0003723">
    <property type="term" value="F:RNA binding"/>
    <property type="evidence" value="ECO:0007669"/>
    <property type="project" value="UniProtKB-UniRule"/>
</dbReference>
<dbReference type="EMBL" id="BMAO01025164">
    <property type="protein sequence ID" value="GFR00892.1"/>
    <property type="molecule type" value="Genomic_DNA"/>
</dbReference>
<dbReference type="InterPro" id="IPR000504">
    <property type="entry name" value="RRM_dom"/>
</dbReference>
<evidence type="ECO:0000313" key="4">
    <source>
        <dbReference type="EMBL" id="GFR00892.1"/>
    </source>
</evidence>
<evidence type="ECO:0000256" key="2">
    <source>
        <dbReference type="PROSITE-ProRule" id="PRU00176"/>
    </source>
</evidence>
<evidence type="ECO:0000259" key="3">
    <source>
        <dbReference type="PROSITE" id="PS50102"/>
    </source>
</evidence>
<dbReference type="Proteomes" id="UP000887116">
    <property type="component" value="Unassembled WGS sequence"/>
</dbReference>
<keyword evidence="1 2" id="KW-0694">RNA-binding</keyword>
<dbReference type="OrthoDB" id="1099063at2759"/>
<sequence length="106" mass="12151">MSSRSQLFVGRLPIDIRERDVEQVFEKYGRLLRCDVKYGMFGSTGRRGFGRTGMAYAFVDYDDKRDAEIIQLQTASTSQAMPNPCATTLFPLYRVCRLKEPCQVLL</sequence>
<dbReference type="SMART" id="SM00360">
    <property type="entry name" value="RRM"/>
    <property type="match status" value="1"/>
</dbReference>
<feature type="domain" description="RRM" evidence="3">
    <location>
        <begin position="5"/>
        <end position="68"/>
    </location>
</feature>
<organism evidence="4 5">
    <name type="scientific">Trichonephila clavata</name>
    <name type="common">Joro spider</name>
    <name type="synonym">Nephila clavata</name>
    <dbReference type="NCBI Taxonomy" id="2740835"/>
    <lineage>
        <taxon>Eukaryota</taxon>
        <taxon>Metazoa</taxon>
        <taxon>Ecdysozoa</taxon>
        <taxon>Arthropoda</taxon>
        <taxon>Chelicerata</taxon>
        <taxon>Arachnida</taxon>
        <taxon>Araneae</taxon>
        <taxon>Araneomorphae</taxon>
        <taxon>Entelegynae</taxon>
        <taxon>Araneoidea</taxon>
        <taxon>Nephilidae</taxon>
        <taxon>Trichonephila</taxon>
    </lineage>
</organism>
<proteinExistence type="predicted"/>
<dbReference type="AlphaFoldDB" id="A0A8X6LA32"/>
<gene>
    <name evidence="4" type="primary">AVEN_228496_1</name>
    <name evidence="4" type="ORF">TNCT_183462</name>
</gene>
<name>A0A8X6LA32_TRICU</name>
<protein>
    <recommendedName>
        <fullName evidence="3">RRM domain-containing protein</fullName>
    </recommendedName>
</protein>
<accession>A0A8X6LA32</accession>
<dbReference type="PANTHER" id="PTHR23147">
    <property type="entry name" value="SERINE/ARGININE RICH SPLICING FACTOR"/>
    <property type="match status" value="1"/>
</dbReference>
<evidence type="ECO:0000256" key="1">
    <source>
        <dbReference type="ARBA" id="ARBA00022884"/>
    </source>
</evidence>
<dbReference type="PROSITE" id="PS50102">
    <property type="entry name" value="RRM"/>
    <property type="match status" value="1"/>
</dbReference>